<dbReference type="EMBL" id="JANHOG010001809">
    <property type="protein sequence ID" value="KAJ3531319.1"/>
    <property type="molecule type" value="Genomic_DNA"/>
</dbReference>
<keyword evidence="2" id="KW-1185">Reference proteome</keyword>
<gene>
    <name evidence="1" type="ORF">NM688_g7592</name>
</gene>
<organism evidence="1 2">
    <name type="scientific">Phlebia brevispora</name>
    <dbReference type="NCBI Taxonomy" id="194682"/>
    <lineage>
        <taxon>Eukaryota</taxon>
        <taxon>Fungi</taxon>
        <taxon>Dikarya</taxon>
        <taxon>Basidiomycota</taxon>
        <taxon>Agaricomycotina</taxon>
        <taxon>Agaricomycetes</taxon>
        <taxon>Polyporales</taxon>
        <taxon>Meruliaceae</taxon>
        <taxon>Phlebia</taxon>
    </lineage>
</organism>
<accession>A0ACC1S3E9</accession>
<protein>
    <submittedName>
        <fullName evidence="1">Uncharacterized protein</fullName>
    </submittedName>
</protein>
<comment type="caution">
    <text evidence="1">The sequence shown here is derived from an EMBL/GenBank/DDBJ whole genome shotgun (WGS) entry which is preliminary data.</text>
</comment>
<reference evidence="1" key="1">
    <citation type="submission" date="2022-07" db="EMBL/GenBank/DDBJ databases">
        <title>Genome Sequence of Phlebia brevispora.</title>
        <authorList>
            <person name="Buettner E."/>
        </authorList>
    </citation>
    <scope>NUCLEOTIDE SEQUENCE</scope>
    <source>
        <strain evidence="1">MPL23</strain>
    </source>
</reference>
<evidence type="ECO:0000313" key="1">
    <source>
        <dbReference type="EMBL" id="KAJ3531319.1"/>
    </source>
</evidence>
<name>A0ACC1S3E9_9APHY</name>
<dbReference type="Proteomes" id="UP001148662">
    <property type="component" value="Unassembled WGS sequence"/>
</dbReference>
<evidence type="ECO:0000313" key="2">
    <source>
        <dbReference type="Proteomes" id="UP001148662"/>
    </source>
</evidence>
<proteinExistence type="predicted"/>
<sequence>MSPSSPLSKNSIPSTVTGVVTEPAKLPGYQHPLDPLTPEEIVAVSLAVRKYVAEKTEVKAIRFITSSLVPPPKRAVLAYLGIPLATGEKPEPAVPIIRKAEVDFVDAVVGNAYNVILALKEGDWTVETLEKLPEGVQPQISVEELLLCEDIIRADERVIKLAKAVGIEPHQLFADGWAIGYDDRFPAKQRIQQALLFARLSQHDNLYAHPMVRNSAAIVAPHVLSADYP</sequence>